<reference evidence="6 7" key="1">
    <citation type="submission" date="2016-01" db="EMBL/GenBank/DDBJ databases">
        <title>Genome Sequences of Twelve Sporeforming Bacillus Species Isolated from Foods.</title>
        <authorList>
            <person name="Berendsen E.M."/>
            <person name="Wells-Bennik M.H."/>
            <person name="Krawcyk A.O."/>
            <person name="De Jong A."/>
            <person name="Holsappel S."/>
            <person name="Eijlander R.T."/>
            <person name="Kuipers O.P."/>
        </authorList>
    </citation>
    <scope>NUCLEOTIDE SEQUENCE [LARGE SCALE GENOMIC DNA]</scope>
    <source>
        <strain evidence="6 7">B4102</strain>
    </source>
</reference>
<protein>
    <recommendedName>
        <fullName evidence="1">[acyl-carrier-protein] S-malonyltransferase</fullName>
        <ecNumber evidence="1">2.3.1.39</ecNumber>
    </recommendedName>
</protein>
<evidence type="ECO:0000256" key="2">
    <source>
        <dbReference type="ARBA" id="ARBA00022679"/>
    </source>
</evidence>
<dbReference type="GO" id="GO:0006633">
    <property type="term" value="P:fatty acid biosynthetic process"/>
    <property type="evidence" value="ECO:0007669"/>
    <property type="project" value="TreeGrafter"/>
</dbReference>
<dbReference type="AlphaFoldDB" id="A0A150KX79"/>
<dbReference type="Pfam" id="PF00698">
    <property type="entry name" value="Acyl_transf_1"/>
    <property type="match status" value="1"/>
</dbReference>
<evidence type="ECO:0000313" key="6">
    <source>
        <dbReference type="EMBL" id="KYD04316.1"/>
    </source>
</evidence>
<name>A0A150KX79_9BACI</name>
<dbReference type="SUPFAM" id="SSF55048">
    <property type="entry name" value="Probable ACP-binding domain of malonyl-CoA ACP transacylase"/>
    <property type="match status" value="1"/>
</dbReference>
<dbReference type="OrthoDB" id="9805460at2"/>
<organism evidence="6 7">
    <name type="scientific">Heyndrickxia sporothermodurans</name>
    <dbReference type="NCBI Taxonomy" id="46224"/>
    <lineage>
        <taxon>Bacteria</taxon>
        <taxon>Bacillati</taxon>
        <taxon>Bacillota</taxon>
        <taxon>Bacilli</taxon>
        <taxon>Bacillales</taxon>
        <taxon>Bacillaceae</taxon>
        <taxon>Heyndrickxia</taxon>
    </lineage>
</organism>
<evidence type="ECO:0000256" key="4">
    <source>
        <dbReference type="ARBA" id="ARBA00048462"/>
    </source>
</evidence>
<keyword evidence="7" id="KW-1185">Reference proteome</keyword>
<accession>A0A150KX79</accession>
<evidence type="ECO:0000313" key="7">
    <source>
        <dbReference type="Proteomes" id="UP000075666"/>
    </source>
</evidence>
<dbReference type="Proteomes" id="UP000075666">
    <property type="component" value="Unassembled WGS sequence"/>
</dbReference>
<dbReference type="SMART" id="SM00827">
    <property type="entry name" value="PKS_AT"/>
    <property type="match status" value="1"/>
</dbReference>
<dbReference type="InterPro" id="IPR016035">
    <property type="entry name" value="Acyl_Trfase/lysoPLipase"/>
</dbReference>
<dbReference type="InterPro" id="IPR050858">
    <property type="entry name" value="Mal-CoA-ACP_Trans/PKS_FabD"/>
</dbReference>
<dbReference type="STRING" id="46224.B4102_3296"/>
<dbReference type="RefSeq" id="WP_066232220.1">
    <property type="nucleotide sequence ID" value="NZ_LQYN01000062.1"/>
</dbReference>
<dbReference type="EC" id="2.3.1.39" evidence="1"/>
<dbReference type="GO" id="GO:0005829">
    <property type="term" value="C:cytosol"/>
    <property type="evidence" value="ECO:0007669"/>
    <property type="project" value="TreeGrafter"/>
</dbReference>
<dbReference type="InterPro" id="IPR016036">
    <property type="entry name" value="Malonyl_transacylase_ACP-bd"/>
</dbReference>
<dbReference type="SUPFAM" id="SSF52151">
    <property type="entry name" value="FabD/lysophospholipase-like"/>
    <property type="match status" value="1"/>
</dbReference>
<evidence type="ECO:0000259" key="5">
    <source>
        <dbReference type="SMART" id="SM00827"/>
    </source>
</evidence>
<dbReference type="EMBL" id="LQYN01000062">
    <property type="protein sequence ID" value="KYD04316.1"/>
    <property type="molecule type" value="Genomic_DNA"/>
</dbReference>
<dbReference type="PANTHER" id="PTHR42681:SF1">
    <property type="entry name" value="MALONYL-COA-ACYL CARRIER PROTEIN TRANSACYLASE, MITOCHONDRIAL"/>
    <property type="match status" value="1"/>
</dbReference>
<evidence type="ECO:0000256" key="3">
    <source>
        <dbReference type="ARBA" id="ARBA00023315"/>
    </source>
</evidence>
<dbReference type="InterPro" id="IPR014043">
    <property type="entry name" value="Acyl_transferase_dom"/>
</dbReference>
<feature type="domain" description="Malonyl-CoA:ACP transacylase (MAT)" evidence="5">
    <location>
        <begin position="10"/>
        <end position="303"/>
    </location>
</feature>
<dbReference type="PANTHER" id="PTHR42681">
    <property type="entry name" value="MALONYL-COA-ACYL CARRIER PROTEIN TRANSACYLASE, MITOCHONDRIAL"/>
    <property type="match status" value="1"/>
</dbReference>
<dbReference type="PATRIC" id="fig|46224.3.peg.3382"/>
<dbReference type="InterPro" id="IPR001227">
    <property type="entry name" value="Ac_transferase_dom_sf"/>
</dbReference>
<evidence type="ECO:0000256" key="1">
    <source>
        <dbReference type="ARBA" id="ARBA00013258"/>
    </source>
</evidence>
<dbReference type="GO" id="GO:0004314">
    <property type="term" value="F:[acyl-carrier-protein] S-malonyltransferase activity"/>
    <property type="evidence" value="ECO:0007669"/>
    <property type="project" value="UniProtKB-EC"/>
</dbReference>
<comment type="catalytic activity">
    <reaction evidence="4">
        <text>holo-[ACP] + malonyl-CoA = malonyl-[ACP] + CoA</text>
        <dbReference type="Rhea" id="RHEA:41792"/>
        <dbReference type="Rhea" id="RHEA-COMP:9623"/>
        <dbReference type="Rhea" id="RHEA-COMP:9685"/>
        <dbReference type="ChEBI" id="CHEBI:57287"/>
        <dbReference type="ChEBI" id="CHEBI:57384"/>
        <dbReference type="ChEBI" id="CHEBI:64479"/>
        <dbReference type="ChEBI" id="CHEBI:78449"/>
        <dbReference type="EC" id="2.3.1.39"/>
    </reaction>
</comment>
<keyword evidence="3 6" id="KW-0012">Acyltransferase</keyword>
<dbReference type="Gene3D" id="3.30.70.250">
    <property type="entry name" value="Malonyl-CoA ACP transacylase, ACP-binding"/>
    <property type="match status" value="1"/>
</dbReference>
<dbReference type="Gene3D" id="3.40.366.10">
    <property type="entry name" value="Malonyl-Coenzyme A Acyl Carrier Protein, domain 2"/>
    <property type="match status" value="1"/>
</dbReference>
<sequence length="306" mass="34309">MKNKLKTACLFGGQGSQYIGMGKDYYDLDEDCRKIFEIASEVMKYDMAEFCFYGEEEKLSQTLYSLPSMLTIDLCAYTVALKQGYTFHAMAGFSLGEYAALAASKVVSMPTAFELLKNLLIVANSVLNDDLYSMTVVNLSPEICENICSNIKNGRVRVANYNSKEQVTIAGNIDGVNAFERIAAVEYGAKMIPVNVNRPFHSELFKPVTELAYKEVEHFSYTMPQLPLYMNVTGEKVCSVEEIKSNIARHFFLPVLWTKTLHNLNSDGIENYVECGSKGALCRMVKDTLGVNKENTMFLRTPVITH</sequence>
<keyword evidence="2 6" id="KW-0808">Transferase</keyword>
<comment type="caution">
    <text evidence="6">The sequence shown here is derived from an EMBL/GenBank/DDBJ whole genome shotgun (WGS) entry which is preliminary data.</text>
</comment>
<gene>
    <name evidence="6" type="ORF">B4102_3296</name>
</gene>
<proteinExistence type="predicted"/>